<dbReference type="InterPro" id="IPR036259">
    <property type="entry name" value="MFS_trans_sf"/>
</dbReference>
<dbReference type="AlphaFoldDB" id="A8A979"/>
<accession>A8A979</accession>
<dbReference type="GO" id="GO:0022857">
    <property type="term" value="F:transmembrane transporter activity"/>
    <property type="evidence" value="ECO:0007669"/>
    <property type="project" value="InterPro"/>
</dbReference>
<dbReference type="KEGG" id="iho:Igni_0298"/>
<dbReference type="SUPFAM" id="SSF103473">
    <property type="entry name" value="MFS general substrate transporter"/>
    <property type="match status" value="1"/>
</dbReference>
<name>A8A979_IGNH4</name>
<reference evidence="2 3" key="1">
    <citation type="journal article" date="2008" name="Genome Biol.">
        <title>A genomic analysis of the archaeal system Ignicoccus hospitalis-Nanoarchaeum equitans.</title>
        <authorList>
            <person name="Podar M."/>
            <person name="Anderson I."/>
            <person name="Makarova K.S."/>
            <person name="Elkins J.G."/>
            <person name="Ivanova N."/>
            <person name="Wall M.A."/>
            <person name="Lykidis A."/>
            <person name="Mavromatis K."/>
            <person name="Sun H."/>
            <person name="Hudson M.E."/>
            <person name="Chen W."/>
            <person name="Deciu C."/>
            <person name="Hutchison D."/>
            <person name="Eads J.R."/>
            <person name="Anderson A."/>
            <person name="Fernandes F."/>
            <person name="Szeto E."/>
            <person name="Lapidus A."/>
            <person name="Kyrpides N.C."/>
            <person name="Saier M.H.Jr."/>
            <person name="Richardson P.M."/>
            <person name="Rachel R."/>
            <person name="Huber H."/>
            <person name="Eisen J.A."/>
            <person name="Koonin E.V."/>
            <person name="Keller M."/>
            <person name="Stetter K.O."/>
        </authorList>
    </citation>
    <scope>NUCLEOTIDE SEQUENCE [LARGE SCALE GENOMIC DNA]</scope>
    <source>
        <strain evidence="3">KIN4/I / DSM 18386 / JCM 14125</strain>
    </source>
</reference>
<keyword evidence="1" id="KW-1133">Transmembrane helix</keyword>
<gene>
    <name evidence="2" type="ordered locus">Igni_0298</name>
</gene>
<organism evidence="2 3">
    <name type="scientific">Ignicoccus hospitalis (strain KIN4/I / DSM 18386 / JCM 14125)</name>
    <dbReference type="NCBI Taxonomy" id="453591"/>
    <lineage>
        <taxon>Archaea</taxon>
        <taxon>Thermoproteota</taxon>
        <taxon>Thermoprotei</taxon>
        <taxon>Desulfurococcales</taxon>
        <taxon>Desulfurococcaceae</taxon>
        <taxon>Ignicoccus</taxon>
    </lineage>
</organism>
<dbReference type="EMBL" id="CP000816">
    <property type="protein sequence ID" value="ABU81481.1"/>
    <property type="molecule type" value="Genomic_DNA"/>
</dbReference>
<keyword evidence="1" id="KW-0472">Membrane</keyword>
<feature type="transmembrane region" description="Helical" evidence="1">
    <location>
        <begin position="272"/>
        <end position="295"/>
    </location>
</feature>
<dbReference type="Gene3D" id="1.20.1250.20">
    <property type="entry name" value="MFS general substrate transporter like domains"/>
    <property type="match status" value="2"/>
</dbReference>
<evidence type="ECO:0000313" key="3">
    <source>
        <dbReference type="Proteomes" id="UP000000262"/>
    </source>
</evidence>
<evidence type="ECO:0000313" key="2">
    <source>
        <dbReference type="EMBL" id="ABU81481.1"/>
    </source>
</evidence>
<dbReference type="InterPro" id="IPR011701">
    <property type="entry name" value="MFS"/>
</dbReference>
<feature type="transmembrane region" description="Helical" evidence="1">
    <location>
        <begin position="145"/>
        <end position="165"/>
    </location>
</feature>
<dbReference type="RefSeq" id="WP_011998333.1">
    <property type="nucleotide sequence ID" value="NC_009776.1"/>
</dbReference>
<dbReference type="STRING" id="453591.Igni_0298"/>
<feature type="transmembrane region" description="Helical" evidence="1">
    <location>
        <begin position="86"/>
        <end position="109"/>
    </location>
</feature>
<dbReference type="Pfam" id="PF07690">
    <property type="entry name" value="MFS_1"/>
    <property type="match status" value="1"/>
</dbReference>
<sequence length="361" mass="36691">MNPLLKSHLLAFFLFLSASSSDPYVLREAHVYGSLSVGLASGLASLVGLASKLTMFKRGLSPGMASSAPALMILAYPTALLGLPGFFAYLMLTNVAFAIILVLSLTVVAEEAPPNKLGFHYALRGIALSAASFLGPLVGGLAYSALGLPGSLAVGAAASAVTFAIQRTLMGYSFKGGGGWSFSPSWALAYATSFFLASTVLIISTYLPPYQASRGSGYLATTYFFSGRALGSGSTRVLGGIIADAAPRLIAVPPLLALAASRLALNALEPSAAAVAGFFTGGSWGLASPTLLSIAAREKEKGKSMSLFTTAWDLANVTSVPLAGAAGSFEASLSLSTATASMALVSAALLAASRKINPGRG</sequence>
<keyword evidence="3" id="KW-1185">Reference proteome</keyword>
<protein>
    <submittedName>
        <fullName evidence="2">Uncharacterized protein</fullName>
    </submittedName>
</protein>
<feature type="transmembrane region" description="Helical" evidence="1">
    <location>
        <begin position="186"/>
        <end position="207"/>
    </location>
</feature>
<evidence type="ECO:0000256" key="1">
    <source>
        <dbReference type="SAM" id="Phobius"/>
    </source>
</evidence>
<keyword evidence="1" id="KW-0812">Transmembrane</keyword>
<feature type="transmembrane region" description="Helical" evidence="1">
    <location>
        <begin position="31"/>
        <end position="50"/>
    </location>
</feature>
<dbReference type="GeneID" id="5562804"/>
<dbReference type="HOGENOM" id="CLU_766402_0_0_2"/>
<dbReference type="Proteomes" id="UP000000262">
    <property type="component" value="Chromosome"/>
</dbReference>
<dbReference type="eggNOG" id="arCOG00130">
    <property type="taxonomic scope" value="Archaea"/>
</dbReference>
<proteinExistence type="predicted"/>
<feature type="transmembrane region" description="Helical" evidence="1">
    <location>
        <begin position="121"/>
        <end position="139"/>
    </location>
</feature>
<feature type="transmembrane region" description="Helical" evidence="1">
    <location>
        <begin position="62"/>
        <end position="80"/>
    </location>
</feature>